<dbReference type="Proteomes" id="UP000323865">
    <property type="component" value="Chromosome"/>
</dbReference>
<reference evidence="1 2" key="1">
    <citation type="submission" date="2019-09" db="EMBL/GenBank/DDBJ databases">
        <title>FDA dAtabase for Regulatory Grade micrObial Sequences (FDA-ARGOS): Supporting development and validation of Infectious Disease Dx tests.</title>
        <authorList>
            <person name="Sciortino C."/>
            <person name="Tallon L."/>
            <person name="Sadzewicz L."/>
            <person name="Vavikolanu K."/>
            <person name="Mehta A."/>
            <person name="Aluvathingal J."/>
            <person name="Nadendla S."/>
            <person name="Nandy P."/>
            <person name="Geyer C."/>
            <person name="Yan Y."/>
            <person name="Sichtig H."/>
        </authorList>
    </citation>
    <scope>NUCLEOTIDE SEQUENCE [LARGE SCALE GENOMIC DNA]</scope>
    <source>
        <strain evidence="1 2">FDAARGOS_640</strain>
    </source>
</reference>
<proteinExistence type="predicted"/>
<gene>
    <name evidence="1" type="ORF">FOB48_04475</name>
</gene>
<dbReference type="EMBL" id="CP044108">
    <property type="protein sequence ID" value="QEU11619.1"/>
    <property type="molecule type" value="Genomic_DNA"/>
</dbReference>
<organism evidence="1 2">
    <name type="scientific">Dermabacter vaginalis</name>
    <dbReference type="NCBI Taxonomy" id="1630135"/>
    <lineage>
        <taxon>Bacteria</taxon>
        <taxon>Bacillati</taxon>
        <taxon>Actinomycetota</taxon>
        <taxon>Actinomycetes</taxon>
        <taxon>Micrococcales</taxon>
        <taxon>Dermabacteraceae</taxon>
        <taxon>Dermabacter</taxon>
    </lineage>
</organism>
<sequence>MNAENTWANFVNEIANNTNTTEERRDILERMIAASNQYPDMKNGERTNTAWIKHYAQEALNDLND</sequence>
<name>A0ABX6A4T2_9MICO</name>
<dbReference type="RefSeq" id="WP_150333006.1">
    <property type="nucleotide sequence ID" value="NZ_CP044108.1"/>
</dbReference>
<evidence type="ECO:0000313" key="2">
    <source>
        <dbReference type="Proteomes" id="UP000323865"/>
    </source>
</evidence>
<protein>
    <submittedName>
        <fullName evidence="1">Uncharacterized protein</fullName>
    </submittedName>
</protein>
<evidence type="ECO:0000313" key="1">
    <source>
        <dbReference type="EMBL" id="QEU11619.1"/>
    </source>
</evidence>
<keyword evidence="2" id="KW-1185">Reference proteome</keyword>
<accession>A0ABX6A4T2</accession>